<organism evidence="1 2">
    <name type="scientific">Streptomyces diastaticus subsp. diastaticus</name>
    <dbReference type="NCBI Taxonomy" id="68040"/>
    <lineage>
        <taxon>Bacteria</taxon>
        <taxon>Bacillati</taxon>
        <taxon>Actinomycetota</taxon>
        <taxon>Actinomycetes</taxon>
        <taxon>Kitasatosporales</taxon>
        <taxon>Streptomycetaceae</taxon>
        <taxon>Streptomyces</taxon>
        <taxon>Streptomyces diastaticus group</taxon>
    </lineage>
</organism>
<accession>A0ABQ1CMP4</accession>
<evidence type="ECO:0000313" key="1">
    <source>
        <dbReference type="EMBL" id="GFH71652.1"/>
    </source>
</evidence>
<evidence type="ECO:0000313" key="2">
    <source>
        <dbReference type="Proteomes" id="UP000472710"/>
    </source>
</evidence>
<keyword evidence="2" id="KW-1185">Reference proteome</keyword>
<dbReference type="GeneID" id="95069731"/>
<reference evidence="1 2" key="1">
    <citation type="submission" date="2020-02" db="EMBL/GenBank/DDBJ databases">
        <title>Whole genome shotgun sequence of Streptomyces diastaticus subsp. diastaticus NBRC 13412.</title>
        <authorList>
            <person name="Ichikawa N."/>
            <person name="Komaki H."/>
            <person name="Tamura T."/>
        </authorList>
    </citation>
    <scope>NUCLEOTIDE SEQUENCE [LARGE SCALE GENOMIC DNA]</scope>
    <source>
        <strain evidence="1 2">NBRC 13412</strain>
    </source>
</reference>
<dbReference type="EMBL" id="BLLN01000003">
    <property type="protein sequence ID" value="GFH71652.1"/>
    <property type="molecule type" value="Genomic_DNA"/>
</dbReference>
<dbReference type="Proteomes" id="UP000472710">
    <property type="component" value="Unassembled WGS sequence"/>
</dbReference>
<evidence type="ECO:0008006" key="3">
    <source>
        <dbReference type="Google" id="ProtNLM"/>
    </source>
</evidence>
<sequence>MTTEEHARWNALEVREPGQVPAVTPLAWQVAKLTDHADRLMNNALPDTFPYEVERGTAGDALAVLALRESIRRDVEHGRGTRVHEALLLGASWREVAAALNVETGEARELLRTWAQGQRNLWQRNEAEGRRPFGLDADAYAAVLALVEWDDEAPAPAAARVEERHQDDTEPVKESTRRYAEELRANPGKASADGHTGWECSAGASLIAEAMTPGPGSLGTMHGVIYVCPGHQADAETLISTTGCIPEVRDAPPRHRWDPWPCGHVTAFGPQKGPKWLTAPLPDAS</sequence>
<protein>
    <recommendedName>
        <fullName evidence="3">DUF222 domain-containing protein</fullName>
    </recommendedName>
</protein>
<dbReference type="RefSeq" id="WP_189500011.1">
    <property type="nucleotide sequence ID" value="NZ_BLLN01000003.1"/>
</dbReference>
<name>A0ABQ1CMP4_STRDI</name>
<gene>
    <name evidence="1" type="ORF">Sdia_24200</name>
</gene>
<comment type="caution">
    <text evidence="1">The sequence shown here is derived from an EMBL/GenBank/DDBJ whole genome shotgun (WGS) entry which is preliminary data.</text>
</comment>
<proteinExistence type="predicted"/>